<dbReference type="eggNOG" id="COG3568">
    <property type="taxonomic scope" value="Bacteria"/>
</dbReference>
<dbReference type="Gene3D" id="3.60.10.10">
    <property type="entry name" value="Endonuclease/exonuclease/phosphatase"/>
    <property type="match status" value="1"/>
</dbReference>
<name>C5BIA2_TERTT</name>
<protein>
    <submittedName>
        <fullName evidence="2">Endonuclease/exonuclease/phosphatase family protein</fullName>
    </submittedName>
</protein>
<dbReference type="InterPro" id="IPR051916">
    <property type="entry name" value="GPI-anchor_lipid_remodeler"/>
</dbReference>
<proteinExistence type="predicted"/>
<dbReference type="SUPFAM" id="SSF56219">
    <property type="entry name" value="DNase I-like"/>
    <property type="match status" value="1"/>
</dbReference>
<dbReference type="Proteomes" id="UP000009080">
    <property type="component" value="Chromosome"/>
</dbReference>
<dbReference type="Pfam" id="PF03372">
    <property type="entry name" value="Exo_endo_phos"/>
    <property type="match status" value="1"/>
</dbReference>
<keyword evidence="2" id="KW-0540">Nuclease</keyword>
<sequence length="250" mass="29325">MSARKVKILTVNMHKGFNAFNRRFTLHELREALREIDPDVVFLQEVLGEHRQFATRYTDLWPEQSQYEFLADQVWSAHAYGRNAVYPHGHHGNALLSRFPIDRWHNHDISLSGIEKRGLLYCHLNLGEQKLHAICVHLSLRESHRQIQLKRLSKLVNSLPADEPVVVAGDFNDWRLKAENLLFNESRLVDAYTGHQGKPARSFPVAMPLLRLDRIYLRCNSRYEIERLHRSPWSRISDHKPLMVELDIQE</sequence>
<evidence type="ECO:0000313" key="3">
    <source>
        <dbReference type="Proteomes" id="UP000009080"/>
    </source>
</evidence>
<dbReference type="InterPro" id="IPR036691">
    <property type="entry name" value="Endo/exonu/phosph_ase_sf"/>
</dbReference>
<dbReference type="KEGG" id="ttu:TERTU_4282"/>
<dbReference type="HOGENOM" id="CLU_060500_3_2_6"/>
<dbReference type="EMBL" id="CP001614">
    <property type="protein sequence ID" value="ACR12374.1"/>
    <property type="molecule type" value="Genomic_DNA"/>
</dbReference>
<dbReference type="InterPro" id="IPR005135">
    <property type="entry name" value="Endo/exonuclease/phosphatase"/>
</dbReference>
<evidence type="ECO:0000259" key="1">
    <source>
        <dbReference type="Pfam" id="PF03372"/>
    </source>
</evidence>
<organism evidence="2 3">
    <name type="scientific">Teredinibacter turnerae (strain ATCC 39867 / T7901)</name>
    <dbReference type="NCBI Taxonomy" id="377629"/>
    <lineage>
        <taxon>Bacteria</taxon>
        <taxon>Pseudomonadati</taxon>
        <taxon>Pseudomonadota</taxon>
        <taxon>Gammaproteobacteria</taxon>
        <taxon>Cellvibrionales</taxon>
        <taxon>Cellvibrionaceae</taxon>
        <taxon>Teredinibacter</taxon>
    </lineage>
</organism>
<evidence type="ECO:0000313" key="2">
    <source>
        <dbReference type="EMBL" id="ACR12374.1"/>
    </source>
</evidence>
<dbReference type="GO" id="GO:0004527">
    <property type="term" value="F:exonuclease activity"/>
    <property type="evidence" value="ECO:0007669"/>
    <property type="project" value="UniProtKB-KW"/>
</dbReference>
<dbReference type="STRING" id="377629.TERTU_4282"/>
<keyword evidence="3" id="KW-1185">Reference proteome</keyword>
<dbReference type="PANTHER" id="PTHR14859:SF15">
    <property type="entry name" value="ENDONUCLEASE_EXONUCLEASE_PHOSPHATASE DOMAIN-CONTAINING PROTEIN"/>
    <property type="match status" value="1"/>
</dbReference>
<keyword evidence="2" id="KW-0255">Endonuclease</keyword>
<dbReference type="PANTHER" id="PTHR14859">
    <property type="entry name" value="CALCOFLUOR WHITE HYPERSENSITIVE PROTEIN PRECURSOR"/>
    <property type="match status" value="1"/>
</dbReference>
<dbReference type="GO" id="GO:0016020">
    <property type="term" value="C:membrane"/>
    <property type="evidence" value="ECO:0007669"/>
    <property type="project" value="GOC"/>
</dbReference>
<dbReference type="GO" id="GO:0004519">
    <property type="term" value="F:endonuclease activity"/>
    <property type="evidence" value="ECO:0007669"/>
    <property type="project" value="UniProtKB-KW"/>
</dbReference>
<keyword evidence="2" id="KW-0378">Hydrolase</keyword>
<dbReference type="AlphaFoldDB" id="C5BIA2"/>
<feature type="domain" description="Endonuclease/exonuclease/phosphatase" evidence="1">
    <location>
        <begin position="18"/>
        <end position="239"/>
    </location>
</feature>
<dbReference type="RefSeq" id="WP_015818486.1">
    <property type="nucleotide sequence ID" value="NC_012997.1"/>
</dbReference>
<gene>
    <name evidence="2" type="ordered locus">TERTU_4282</name>
</gene>
<reference evidence="2 3" key="1">
    <citation type="journal article" date="2009" name="PLoS ONE">
        <title>The complete genome of Teredinibacter turnerae T7901: an intracellular endosymbiont of marine wood-boring bivalves (shipworms).</title>
        <authorList>
            <person name="Yang J.C."/>
            <person name="Madupu R."/>
            <person name="Durkin A.S."/>
            <person name="Ekborg N.A."/>
            <person name="Pedamallu C.S."/>
            <person name="Hostetler J.B."/>
            <person name="Radune D."/>
            <person name="Toms B.S."/>
            <person name="Henrissat B."/>
            <person name="Coutinho P.M."/>
            <person name="Schwarz S."/>
            <person name="Field L."/>
            <person name="Trindade-Silva A.E."/>
            <person name="Soares C.A.G."/>
            <person name="Elshahawi S."/>
            <person name="Hanora A."/>
            <person name="Schmidt E.W."/>
            <person name="Haygood M.G."/>
            <person name="Posfai J."/>
            <person name="Benner J."/>
            <person name="Madinger C."/>
            <person name="Nove J."/>
            <person name="Anton B."/>
            <person name="Chaudhary K."/>
            <person name="Foster J."/>
            <person name="Holman A."/>
            <person name="Kumar S."/>
            <person name="Lessard P.A."/>
            <person name="Luyten Y.A."/>
            <person name="Slatko B."/>
            <person name="Wood N."/>
            <person name="Wu B."/>
            <person name="Teplitski M."/>
            <person name="Mougous J.D."/>
            <person name="Ward N."/>
            <person name="Eisen J.A."/>
            <person name="Badger J.H."/>
            <person name="Distel D.L."/>
        </authorList>
    </citation>
    <scope>NUCLEOTIDE SEQUENCE [LARGE SCALE GENOMIC DNA]</scope>
    <source>
        <strain evidence="3">ATCC 39867 / T7901</strain>
    </source>
</reference>
<dbReference type="GO" id="GO:0006506">
    <property type="term" value="P:GPI anchor biosynthetic process"/>
    <property type="evidence" value="ECO:0007669"/>
    <property type="project" value="TreeGrafter"/>
</dbReference>
<accession>C5BIA2</accession>